<sequence length="46" mass="5420">MDKKKRYIAFHVASRLNKQIRTDIISSPNVNAKQQRIDKQNEEHAV</sequence>
<evidence type="ECO:0000313" key="1">
    <source>
        <dbReference type="EMBL" id="CAG8565282.1"/>
    </source>
</evidence>
<reference evidence="1" key="1">
    <citation type="submission" date="2021-06" db="EMBL/GenBank/DDBJ databases">
        <authorList>
            <person name="Kallberg Y."/>
            <person name="Tangrot J."/>
            <person name="Rosling A."/>
        </authorList>
    </citation>
    <scope>NUCLEOTIDE SEQUENCE</scope>
    <source>
        <strain evidence="1">FL966</strain>
    </source>
</reference>
<dbReference type="Proteomes" id="UP000789759">
    <property type="component" value="Unassembled WGS sequence"/>
</dbReference>
<organism evidence="1 2">
    <name type="scientific">Cetraspora pellucida</name>
    <dbReference type="NCBI Taxonomy" id="1433469"/>
    <lineage>
        <taxon>Eukaryota</taxon>
        <taxon>Fungi</taxon>
        <taxon>Fungi incertae sedis</taxon>
        <taxon>Mucoromycota</taxon>
        <taxon>Glomeromycotina</taxon>
        <taxon>Glomeromycetes</taxon>
        <taxon>Diversisporales</taxon>
        <taxon>Gigasporaceae</taxon>
        <taxon>Cetraspora</taxon>
    </lineage>
</organism>
<dbReference type="AlphaFoldDB" id="A0A9N9FYP9"/>
<protein>
    <submittedName>
        <fullName evidence="1">13881_t:CDS:1</fullName>
    </submittedName>
</protein>
<proteinExistence type="predicted"/>
<name>A0A9N9FYP9_9GLOM</name>
<evidence type="ECO:0000313" key="2">
    <source>
        <dbReference type="Proteomes" id="UP000789759"/>
    </source>
</evidence>
<accession>A0A9N9FYP9</accession>
<gene>
    <name evidence="1" type="ORF">CPELLU_LOCUS5396</name>
</gene>
<dbReference type="EMBL" id="CAJVQA010003066">
    <property type="protein sequence ID" value="CAG8565282.1"/>
    <property type="molecule type" value="Genomic_DNA"/>
</dbReference>
<comment type="caution">
    <text evidence="1">The sequence shown here is derived from an EMBL/GenBank/DDBJ whole genome shotgun (WGS) entry which is preliminary data.</text>
</comment>
<keyword evidence="2" id="KW-1185">Reference proteome</keyword>